<dbReference type="AlphaFoldDB" id="A0A2G4F6E3"/>
<evidence type="ECO:0000256" key="6">
    <source>
        <dbReference type="ARBA" id="ARBA00023157"/>
    </source>
</evidence>
<dbReference type="InterPro" id="IPR036465">
    <property type="entry name" value="vWFA_dom_sf"/>
</dbReference>
<dbReference type="CDD" id="cd00198">
    <property type="entry name" value="vWFA"/>
    <property type="match status" value="1"/>
</dbReference>
<evidence type="ECO:0000256" key="3">
    <source>
        <dbReference type="ARBA" id="ARBA00022692"/>
    </source>
</evidence>
<dbReference type="OrthoDB" id="462726at2"/>
<dbReference type="PANTHER" id="PTHR10082">
    <property type="entry name" value="INTEGRIN BETA SUBUNIT"/>
    <property type="match status" value="1"/>
</dbReference>
<dbReference type="GO" id="GO:0005925">
    <property type="term" value="C:focal adhesion"/>
    <property type="evidence" value="ECO:0007669"/>
    <property type="project" value="TreeGrafter"/>
</dbReference>
<dbReference type="InterPro" id="IPR018511">
    <property type="entry name" value="Hemolysin-typ_Ca-bd_CS"/>
</dbReference>
<dbReference type="PANTHER" id="PTHR10082:SF3">
    <property type="entry name" value="INTEGRIN BETA-LIKE PROTEIN 1"/>
    <property type="match status" value="1"/>
</dbReference>
<comment type="caution">
    <text evidence="10">The sequence shown here is derived from an EMBL/GenBank/DDBJ whole genome shotgun (WGS) entry which is preliminary data.</text>
</comment>
<dbReference type="EMBL" id="NXIB02000002">
    <property type="protein sequence ID" value="PHX57326.1"/>
    <property type="molecule type" value="Genomic_DNA"/>
</dbReference>
<dbReference type="SUPFAM" id="SSF53300">
    <property type="entry name" value="vWA-like"/>
    <property type="match status" value="1"/>
</dbReference>
<dbReference type="GO" id="GO:0005509">
    <property type="term" value="F:calcium ion binding"/>
    <property type="evidence" value="ECO:0007669"/>
    <property type="project" value="InterPro"/>
</dbReference>
<dbReference type="GO" id="GO:0007160">
    <property type="term" value="P:cell-matrix adhesion"/>
    <property type="evidence" value="ECO:0007669"/>
    <property type="project" value="TreeGrafter"/>
</dbReference>
<dbReference type="GO" id="GO:0016477">
    <property type="term" value="P:cell migration"/>
    <property type="evidence" value="ECO:0007669"/>
    <property type="project" value="TreeGrafter"/>
</dbReference>
<dbReference type="InterPro" id="IPR002035">
    <property type="entry name" value="VWF_A"/>
</dbReference>
<dbReference type="SUPFAM" id="SSF53474">
    <property type="entry name" value="alpha/beta-Hydrolases"/>
    <property type="match status" value="1"/>
</dbReference>
<keyword evidence="11" id="KW-1185">Reference proteome</keyword>
<keyword evidence="6" id="KW-1015">Disulfide bond</keyword>
<keyword evidence="3" id="KW-0812">Transmembrane</keyword>
<dbReference type="SMART" id="SM00187">
    <property type="entry name" value="INB"/>
    <property type="match status" value="1"/>
</dbReference>
<dbReference type="SUPFAM" id="SSF63829">
    <property type="entry name" value="Calcium-dependent phosphotriesterase"/>
    <property type="match status" value="1"/>
</dbReference>
<dbReference type="InterPro" id="IPR029058">
    <property type="entry name" value="AB_hydrolase_fold"/>
</dbReference>
<reference evidence="10" key="1">
    <citation type="submission" date="2017-10" db="EMBL/GenBank/DDBJ databases">
        <title>Draft genome sequence of the planktic cyanobacteria Tychonema bourrellyi isolated from alpine lentic freshwater.</title>
        <authorList>
            <person name="Tett A."/>
            <person name="Armanini F."/>
            <person name="Asnicar F."/>
            <person name="Boscaini A."/>
            <person name="Pasolli E."/>
            <person name="Zolfo M."/>
            <person name="Donati C."/>
            <person name="Salmaso N."/>
            <person name="Segata N."/>
        </authorList>
    </citation>
    <scope>NUCLEOTIDE SEQUENCE</scope>
    <source>
        <strain evidence="10">FEM_GT703</strain>
    </source>
</reference>
<dbReference type="SUPFAM" id="SSF51120">
    <property type="entry name" value="beta-Roll"/>
    <property type="match status" value="1"/>
</dbReference>
<feature type="domain" description="VWFA" evidence="9">
    <location>
        <begin position="335"/>
        <end position="561"/>
    </location>
</feature>
<dbReference type="SMART" id="SM00327">
    <property type="entry name" value="VWA"/>
    <property type="match status" value="1"/>
</dbReference>
<dbReference type="InterPro" id="IPR002369">
    <property type="entry name" value="Integrin_bsu_VWA"/>
</dbReference>
<dbReference type="Gene3D" id="2.150.10.10">
    <property type="entry name" value="Serralysin-like metalloprotease, C-terminal"/>
    <property type="match status" value="2"/>
</dbReference>
<evidence type="ECO:0000256" key="7">
    <source>
        <dbReference type="ARBA" id="ARBA00023180"/>
    </source>
</evidence>
<comment type="similarity">
    <text evidence="2">Belongs to the integrin beta chain family.</text>
</comment>
<dbReference type="Pfam" id="PF00353">
    <property type="entry name" value="HemolysinCabind"/>
    <property type="match status" value="3"/>
</dbReference>
<dbReference type="PROSITE" id="PS00330">
    <property type="entry name" value="HEMOLYSIN_CALCIUM"/>
    <property type="match status" value="2"/>
</dbReference>
<dbReference type="PRINTS" id="PR00313">
    <property type="entry name" value="CABNDNGRPT"/>
</dbReference>
<gene>
    <name evidence="10" type="ORF">CP500_000665</name>
</gene>
<dbReference type="GO" id="GO:0009986">
    <property type="term" value="C:cell surface"/>
    <property type="evidence" value="ECO:0007669"/>
    <property type="project" value="TreeGrafter"/>
</dbReference>
<dbReference type="PRINTS" id="PR01186">
    <property type="entry name" value="INTEGRINB"/>
</dbReference>
<evidence type="ECO:0000256" key="2">
    <source>
        <dbReference type="ARBA" id="ARBA00007449"/>
    </source>
</evidence>
<dbReference type="Gene3D" id="3.40.50.1820">
    <property type="entry name" value="alpha/beta hydrolase"/>
    <property type="match status" value="1"/>
</dbReference>
<dbReference type="GO" id="GO:0098609">
    <property type="term" value="P:cell-cell adhesion"/>
    <property type="evidence" value="ECO:0007669"/>
    <property type="project" value="TreeGrafter"/>
</dbReference>
<dbReference type="GO" id="GO:0008305">
    <property type="term" value="C:integrin complex"/>
    <property type="evidence" value="ECO:0007669"/>
    <property type="project" value="TreeGrafter"/>
</dbReference>
<feature type="region of interest" description="Disordered" evidence="8">
    <location>
        <begin position="1085"/>
        <end position="1116"/>
    </location>
</feature>
<dbReference type="InterPro" id="IPR013818">
    <property type="entry name" value="Lipase"/>
</dbReference>
<sequence>MQLLKDDVLLGSSVDVSAIAPLEEEIKGDRILSYGLDTRSASQLGASSSFISTFDGLSGQVGTIDPSAKFTQIASTFSFSDIAVAKDGTIFGITPTQLFKIDPVSGLTSFVGGLPAGVNMNALEFANDILYAAGDSNLYAINTTNAGAYLIANLESAGFNSSGDLAFDAPNNRFLATSKGATSDSLYAVSLTGEAAKIGDIGFSNILALMFEGEKLFGFTADGSRIAINPGTGAGVFDTLVKGISDRIGGASGIQIKKGEVLSSTPGTILSADTIDVFLPPGGEITLDITVTVPGDASSSTTRSGLSVGTDTVVAQMLSSSAVSASATSGQLPLDVFLLQDASNSFSDDVSIFRRLVPNLVDTLSNQQPNTQFGLGSFVDKPIEGIGNIEDGHYVYRTNLPLTKNENELQSAVNNLTILPSNSTDPEASLEALLQTARRADTAEIGFRDSARRVVVLATDNEFHQAGDGAILAGITRPNNGDAVLDGNPPGTGEDYPSIQQVREALIDTGIVPIFAVTSKSNNNVNNISVYNDLVNKLGFGKVVRLDSDSANLVNAITEGLDKVSQEITLVPADDDFSYVKDISPKKFENVKPGDKLTFKVTLKSDSTGRDDNLKLQIPGFGNLGDTKVNVRTERVPTLVNNDTGGTSQEIGFIKNRISLDPTFRPTVIMRSFQDKNNDVNPDFDPTMPVKNIETYVVIHGNLDTVNSGKMAALAKTISDQNKQVIVLDWSVSADNQLPNISAGSIHDVAKFAVDTLKNKWKIDSKNLNLIGHSLGSYVASEIGFILSNKEPDKELNPQYRQNPNIDQENRVNSLTALDPAGLFGGNLPSSGLYDLDASLNFTDVAGAQNPIKFSSVSKFSRAFWGDFASGDGLGSSDYATSANESIYIDVKKPDTAFKDLTSPDASHGDIVYLFRNLLKEPGEIANLFKLGQGKHSEWRENTFGGNEGILVANRSNNEGNDPNISPSLLFLKDKNTQNDDIAYGSIGDDNLDGGLFERNSIIVVPTPQGVFVTQTDDATFNGLGNDKLYGDLGNDKIFSGSGNDTLYGASGNDFINAEEDNDLIEGGDNNDTIFGAKGDDTVIGGKGNDSLEGNDGKDTLSGGDNDDTLWGGGGDWADSLEGGDGNDYLFGEGGDDILIGGKGKDIIDCGGGNDTLVFGLDDGSTSLDGADIITNFRTGKLLGFISTGDARGVTKIKLNGLIPGNLEVMKIDNNKTLLWSQKNDLDLYTVFKQDTYFAILDGSFNKDQLTFI</sequence>
<dbReference type="Pfam" id="PF00151">
    <property type="entry name" value="Lipase"/>
    <property type="match status" value="1"/>
</dbReference>
<protein>
    <recommendedName>
        <fullName evidence="9">VWFA domain-containing protein</fullName>
    </recommendedName>
</protein>
<dbReference type="Gene3D" id="3.40.50.410">
    <property type="entry name" value="von Willebrand factor, type A domain"/>
    <property type="match status" value="1"/>
</dbReference>
<evidence type="ECO:0000256" key="4">
    <source>
        <dbReference type="ARBA" id="ARBA00023037"/>
    </source>
</evidence>
<organism evidence="10 11">
    <name type="scientific">Tychonema bourrellyi FEM_GT703</name>
    <dbReference type="NCBI Taxonomy" id="2040638"/>
    <lineage>
        <taxon>Bacteria</taxon>
        <taxon>Bacillati</taxon>
        <taxon>Cyanobacteriota</taxon>
        <taxon>Cyanophyceae</taxon>
        <taxon>Oscillatoriophycideae</taxon>
        <taxon>Oscillatoriales</taxon>
        <taxon>Microcoleaceae</taxon>
        <taxon>Tychonema</taxon>
    </lineage>
</organism>
<dbReference type="RefSeq" id="WP_096829662.1">
    <property type="nucleotide sequence ID" value="NZ_NXIB02000002.1"/>
</dbReference>
<proteinExistence type="inferred from homology"/>
<evidence type="ECO:0000313" key="10">
    <source>
        <dbReference type="EMBL" id="PHX57326.1"/>
    </source>
</evidence>
<comment type="subcellular location">
    <subcellularLocation>
        <location evidence="1">Membrane</location>
        <topology evidence="1">Single-pass type I membrane protein</topology>
    </subcellularLocation>
</comment>
<dbReference type="GO" id="GO:0016298">
    <property type="term" value="F:lipase activity"/>
    <property type="evidence" value="ECO:0007669"/>
    <property type="project" value="InterPro"/>
</dbReference>
<accession>A0A2G4F6E3</accession>
<keyword evidence="7" id="KW-0325">Glycoprotein</keyword>
<dbReference type="InterPro" id="IPR015812">
    <property type="entry name" value="Integrin_bsu"/>
</dbReference>
<keyword evidence="4" id="KW-0401">Integrin</keyword>
<evidence type="ECO:0000256" key="1">
    <source>
        <dbReference type="ARBA" id="ARBA00004479"/>
    </source>
</evidence>
<dbReference type="Proteomes" id="UP000226442">
    <property type="component" value="Unassembled WGS sequence"/>
</dbReference>
<dbReference type="PROSITE" id="PS50234">
    <property type="entry name" value="VWFA"/>
    <property type="match status" value="1"/>
</dbReference>
<dbReference type="Pfam" id="PF00362">
    <property type="entry name" value="Integrin_beta"/>
    <property type="match status" value="1"/>
</dbReference>
<evidence type="ECO:0000259" key="9">
    <source>
        <dbReference type="PROSITE" id="PS50234"/>
    </source>
</evidence>
<evidence type="ECO:0000256" key="5">
    <source>
        <dbReference type="ARBA" id="ARBA00023136"/>
    </source>
</evidence>
<name>A0A2G4F6E3_9CYAN</name>
<evidence type="ECO:0000313" key="11">
    <source>
        <dbReference type="Proteomes" id="UP000226442"/>
    </source>
</evidence>
<dbReference type="InterPro" id="IPR011049">
    <property type="entry name" value="Serralysin-like_metalloprot_C"/>
</dbReference>
<dbReference type="GO" id="GO:0033627">
    <property type="term" value="P:cell adhesion mediated by integrin"/>
    <property type="evidence" value="ECO:0007669"/>
    <property type="project" value="TreeGrafter"/>
</dbReference>
<evidence type="ECO:0000256" key="8">
    <source>
        <dbReference type="SAM" id="MobiDB-lite"/>
    </source>
</evidence>
<keyword evidence="5" id="KW-0472">Membrane</keyword>
<dbReference type="GO" id="GO:0005178">
    <property type="term" value="F:integrin binding"/>
    <property type="evidence" value="ECO:0007669"/>
    <property type="project" value="TreeGrafter"/>
</dbReference>
<dbReference type="InterPro" id="IPR001343">
    <property type="entry name" value="Hemolysn_Ca-bd"/>
</dbReference>
<dbReference type="GO" id="GO:0007229">
    <property type="term" value="P:integrin-mediated signaling pathway"/>
    <property type="evidence" value="ECO:0007669"/>
    <property type="project" value="UniProtKB-KW"/>
</dbReference>